<dbReference type="SUPFAM" id="SSF53383">
    <property type="entry name" value="PLP-dependent transferases"/>
    <property type="match status" value="1"/>
</dbReference>
<organism evidence="11 12">
    <name type="scientific">Candidatus Aquicultor secundus</name>
    <dbReference type="NCBI Taxonomy" id="1973895"/>
    <lineage>
        <taxon>Bacteria</taxon>
        <taxon>Bacillati</taxon>
        <taxon>Actinomycetota</taxon>
        <taxon>Candidatus Aquicultoria</taxon>
        <taxon>Candidatus Aquicultorales</taxon>
        <taxon>Candidatus Aquicultoraceae</taxon>
        <taxon>Candidatus Aquicultor</taxon>
    </lineage>
</organism>
<feature type="binding site" evidence="6">
    <location>
        <position position="336"/>
    </location>
    <ligand>
        <name>substrate</name>
    </ligand>
</feature>
<feature type="domain" description="Aminotransferase class V" evidence="10">
    <location>
        <begin position="26"/>
        <end position="327"/>
    </location>
</feature>
<dbReference type="GO" id="GO:0008453">
    <property type="term" value="F:alanine-glyoxylate transaminase activity"/>
    <property type="evidence" value="ECO:0007669"/>
    <property type="project" value="TreeGrafter"/>
</dbReference>
<sequence length="384" mass="41760">MRKEYMMTPGPTPVPAEILLSQARPMFHHRTPQFSELLADIEDGLKYIFETKNDVLFFASSGTGVMESSVINLLSAGDKVICCSNGKFGERLIKLNEAYGMNVVKLEYPWDRVVNPEDIKRELDNNPDTKAVYVVQSETSTGILNDVKAIGAIVKNYDAVFVVDSITGIGAVECKTDEWNLDVVMTGSQKGLMMPPGLAAVSVSDKAWAASEKSTLPKFYFSWKKAADSLHKPAPTTPFTPAISLIVGLGEAIRLMRREGLENIAKRHAILAEAARTGAEAMGLKLFAPANGRGSAVTPVWVPEGVDGGKLVKLLKDEYGITVAGGQDHLKGKIFRIGHLGYFDRFDILTTLAGIEMVLAELGHPVTLGMGIQAAERVFMDNPF</sequence>
<dbReference type="InterPro" id="IPR015424">
    <property type="entry name" value="PyrdxlP-dep_Trfase"/>
</dbReference>
<evidence type="ECO:0000256" key="6">
    <source>
        <dbReference type="PIRSR" id="PIRSR000524-1"/>
    </source>
</evidence>
<dbReference type="Proteomes" id="UP000230956">
    <property type="component" value="Unassembled WGS sequence"/>
</dbReference>
<dbReference type="InterPro" id="IPR020578">
    <property type="entry name" value="Aminotrans_V_PyrdxlP_BS"/>
</dbReference>
<evidence type="ECO:0000256" key="4">
    <source>
        <dbReference type="ARBA" id="ARBA00022679"/>
    </source>
</evidence>
<dbReference type="AlphaFoldDB" id="A0A2M7T5F1"/>
<dbReference type="Gene3D" id="3.90.1150.10">
    <property type="entry name" value="Aspartate Aminotransferase, domain 1"/>
    <property type="match status" value="1"/>
</dbReference>
<evidence type="ECO:0000256" key="8">
    <source>
        <dbReference type="RuleBase" id="RU004075"/>
    </source>
</evidence>
<dbReference type="InterPro" id="IPR000192">
    <property type="entry name" value="Aminotrans_V_dom"/>
</dbReference>
<keyword evidence="3 11" id="KW-0032">Aminotransferase</keyword>
<dbReference type="FunFam" id="3.40.640.10:FF:000027">
    <property type="entry name" value="Serine--pyruvate aminotransferase, mitochondrial"/>
    <property type="match status" value="1"/>
</dbReference>
<dbReference type="RefSeq" id="WP_286678705.1">
    <property type="nucleotide sequence ID" value="NZ_MNXI01000099.1"/>
</dbReference>
<keyword evidence="5 7" id="KW-0663">Pyridoxal phosphate</keyword>
<dbReference type="PROSITE" id="PS00595">
    <property type="entry name" value="AA_TRANSFER_CLASS_5"/>
    <property type="match status" value="1"/>
</dbReference>
<evidence type="ECO:0000256" key="9">
    <source>
        <dbReference type="RuleBase" id="RU004504"/>
    </source>
</evidence>
<dbReference type="PANTHER" id="PTHR21152:SF40">
    <property type="entry name" value="ALANINE--GLYOXYLATE AMINOTRANSFERASE"/>
    <property type="match status" value="1"/>
</dbReference>
<evidence type="ECO:0000256" key="3">
    <source>
        <dbReference type="ARBA" id="ARBA00022576"/>
    </source>
</evidence>
<proteinExistence type="inferred from homology"/>
<evidence type="ECO:0000259" key="10">
    <source>
        <dbReference type="Pfam" id="PF00266"/>
    </source>
</evidence>
<dbReference type="PIRSF" id="PIRSF000524">
    <property type="entry name" value="SPT"/>
    <property type="match status" value="1"/>
</dbReference>
<keyword evidence="4 11" id="KW-0808">Transferase</keyword>
<feature type="modified residue" description="N6-(pyridoxal phosphate)lysine" evidence="7">
    <location>
        <position position="190"/>
    </location>
</feature>
<evidence type="ECO:0000313" key="11">
    <source>
        <dbReference type="EMBL" id="PIZ35291.1"/>
    </source>
</evidence>
<dbReference type="Pfam" id="PF00266">
    <property type="entry name" value="Aminotran_5"/>
    <property type="match status" value="1"/>
</dbReference>
<protein>
    <submittedName>
        <fullName evidence="11">Aminotransferase</fullName>
    </submittedName>
</protein>
<dbReference type="EMBL" id="PFNG01000248">
    <property type="protein sequence ID" value="PIZ35291.1"/>
    <property type="molecule type" value="Genomic_DNA"/>
</dbReference>
<comment type="cofactor">
    <cofactor evidence="1 7 9">
        <name>pyridoxal 5'-phosphate</name>
        <dbReference type="ChEBI" id="CHEBI:597326"/>
    </cofactor>
</comment>
<dbReference type="Gene3D" id="3.40.640.10">
    <property type="entry name" value="Type I PLP-dependent aspartate aminotransferase-like (Major domain)"/>
    <property type="match status" value="1"/>
</dbReference>
<dbReference type="InterPro" id="IPR015422">
    <property type="entry name" value="PyrdxlP-dep_Trfase_small"/>
</dbReference>
<gene>
    <name evidence="11" type="ORF">COY37_10615</name>
</gene>
<comment type="caution">
    <text evidence="11">The sequence shown here is derived from an EMBL/GenBank/DDBJ whole genome shotgun (WGS) entry which is preliminary data.</text>
</comment>
<dbReference type="InterPro" id="IPR015421">
    <property type="entry name" value="PyrdxlP-dep_Trfase_major"/>
</dbReference>
<comment type="similarity">
    <text evidence="2 8">Belongs to the class-V pyridoxal-phosphate-dependent aminotransferase family.</text>
</comment>
<evidence type="ECO:0000256" key="1">
    <source>
        <dbReference type="ARBA" id="ARBA00001933"/>
    </source>
</evidence>
<reference evidence="12" key="1">
    <citation type="submission" date="2017-09" db="EMBL/GenBank/DDBJ databases">
        <title>Depth-based differentiation of microbial function through sediment-hosted aquifers and enrichment of novel symbionts in the deep terrestrial subsurface.</title>
        <authorList>
            <person name="Probst A.J."/>
            <person name="Ladd B."/>
            <person name="Jarett J.K."/>
            <person name="Geller-Mcgrath D.E."/>
            <person name="Sieber C.M.K."/>
            <person name="Emerson J.B."/>
            <person name="Anantharaman K."/>
            <person name="Thomas B.C."/>
            <person name="Malmstrom R."/>
            <person name="Stieglmeier M."/>
            <person name="Klingl A."/>
            <person name="Woyke T."/>
            <person name="Ryan C.M."/>
            <person name="Banfield J.F."/>
        </authorList>
    </citation>
    <scope>NUCLEOTIDE SEQUENCE [LARGE SCALE GENOMIC DNA]</scope>
</reference>
<dbReference type="PANTHER" id="PTHR21152">
    <property type="entry name" value="AMINOTRANSFERASE CLASS V"/>
    <property type="match status" value="1"/>
</dbReference>
<dbReference type="FunFam" id="3.90.1150.10:FF:000031">
    <property type="entry name" value="Serine--glyoxylate aminotransferase"/>
    <property type="match status" value="1"/>
</dbReference>
<dbReference type="GO" id="GO:0004760">
    <property type="term" value="F:L-serine-pyruvate transaminase activity"/>
    <property type="evidence" value="ECO:0007669"/>
    <property type="project" value="TreeGrafter"/>
</dbReference>
<evidence type="ECO:0000256" key="2">
    <source>
        <dbReference type="ARBA" id="ARBA00009236"/>
    </source>
</evidence>
<evidence type="ECO:0000256" key="7">
    <source>
        <dbReference type="PIRSR" id="PIRSR000524-50"/>
    </source>
</evidence>
<accession>A0A2M7T5F1</accession>
<dbReference type="GO" id="GO:0019265">
    <property type="term" value="P:glycine biosynthetic process, by transamination of glyoxylate"/>
    <property type="evidence" value="ECO:0007669"/>
    <property type="project" value="TreeGrafter"/>
</dbReference>
<evidence type="ECO:0000313" key="12">
    <source>
        <dbReference type="Proteomes" id="UP000230956"/>
    </source>
</evidence>
<evidence type="ECO:0000256" key="5">
    <source>
        <dbReference type="ARBA" id="ARBA00022898"/>
    </source>
</evidence>
<name>A0A2M7T5F1_9ACTN</name>
<dbReference type="InterPro" id="IPR024169">
    <property type="entry name" value="SP_NH2Trfase/AEP_transaminase"/>
</dbReference>